<evidence type="ECO:0000259" key="1">
    <source>
        <dbReference type="Pfam" id="PF01551"/>
    </source>
</evidence>
<dbReference type="SUPFAM" id="SSF51261">
    <property type="entry name" value="Duplicated hybrid motif"/>
    <property type="match status" value="1"/>
</dbReference>
<dbReference type="InterPro" id="IPR016047">
    <property type="entry name" value="M23ase_b-sheet_dom"/>
</dbReference>
<evidence type="ECO:0000313" key="2">
    <source>
        <dbReference type="EMBL" id="GAI17727.1"/>
    </source>
</evidence>
<sequence>MHWGIDIGAPRGTNILASADGVVSYIGWNVGYGHTLDIDHGFGFRTRYAHCQRILVEKGDFVKRGQVIAAVGSTGRSIAPHLHYEVHISGVKVNPKPYIDLSSVVID</sequence>
<dbReference type="InterPro" id="IPR011055">
    <property type="entry name" value="Dup_hybrid_motif"/>
</dbReference>
<reference evidence="2" key="1">
    <citation type="journal article" date="2014" name="Front. Microbiol.">
        <title>High frequency of phylogenetically diverse reductive dehalogenase-homologous genes in deep subseafloor sedimentary metagenomes.</title>
        <authorList>
            <person name="Kawai M."/>
            <person name="Futagami T."/>
            <person name="Toyoda A."/>
            <person name="Takaki Y."/>
            <person name="Nishi S."/>
            <person name="Hori S."/>
            <person name="Arai W."/>
            <person name="Tsubouchi T."/>
            <person name="Morono Y."/>
            <person name="Uchiyama I."/>
            <person name="Ito T."/>
            <person name="Fujiyama A."/>
            <person name="Inagaki F."/>
            <person name="Takami H."/>
        </authorList>
    </citation>
    <scope>NUCLEOTIDE SEQUENCE</scope>
    <source>
        <strain evidence="2">Expedition CK06-06</strain>
    </source>
</reference>
<comment type="caution">
    <text evidence="2">The sequence shown here is derived from an EMBL/GenBank/DDBJ whole genome shotgun (WGS) entry which is preliminary data.</text>
</comment>
<proteinExistence type="predicted"/>
<dbReference type="CDD" id="cd12797">
    <property type="entry name" value="M23_peptidase"/>
    <property type="match status" value="1"/>
</dbReference>
<dbReference type="InterPro" id="IPR050570">
    <property type="entry name" value="Cell_wall_metabolism_enzyme"/>
</dbReference>
<dbReference type="GO" id="GO:0004222">
    <property type="term" value="F:metalloendopeptidase activity"/>
    <property type="evidence" value="ECO:0007669"/>
    <property type="project" value="TreeGrafter"/>
</dbReference>
<dbReference type="AlphaFoldDB" id="X1LEI5"/>
<name>X1LEI5_9ZZZZ</name>
<organism evidence="2">
    <name type="scientific">marine sediment metagenome</name>
    <dbReference type="NCBI Taxonomy" id="412755"/>
    <lineage>
        <taxon>unclassified sequences</taxon>
        <taxon>metagenomes</taxon>
        <taxon>ecological metagenomes</taxon>
    </lineage>
</organism>
<dbReference type="PANTHER" id="PTHR21666:SF270">
    <property type="entry name" value="MUREIN HYDROLASE ACTIVATOR ENVC"/>
    <property type="match status" value="1"/>
</dbReference>
<feature type="domain" description="M23ase beta-sheet core" evidence="1">
    <location>
        <begin position="1"/>
        <end position="95"/>
    </location>
</feature>
<accession>X1LEI5</accession>
<dbReference type="Pfam" id="PF01551">
    <property type="entry name" value="Peptidase_M23"/>
    <property type="match status" value="1"/>
</dbReference>
<protein>
    <recommendedName>
        <fullName evidence="1">M23ase beta-sheet core domain-containing protein</fullName>
    </recommendedName>
</protein>
<gene>
    <name evidence="2" type="ORF">S06H3_09792</name>
</gene>
<dbReference type="PANTHER" id="PTHR21666">
    <property type="entry name" value="PEPTIDASE-RELATED"/>
    <property type="match status" value="1"/>
</dbReference>
<dbReference type="Gene3D" id="2.70.70.10">
    <property type="entry name" value="Glucose Permease (Domain IIA)"/>
    <property type="match status" value="1"/>
</dbReference>
<dbReference type="EMBL" id="BARV01004388">
    <property type="protein sequence ID" value="GAI17727.1"/>
    <property type="molecule type" value="Genomic_DNA"/>
</dbReference>